<evidence type="ECO:0000313" key="2">
    <source>
        <dbReference type="RefSeq" id="XP_065645068.1"/>
    </source>
</evidence>
<dbReference type="RefSeq" id="XP_065645068.1">
    <property type="nucleotide sequence ID" value="XM_065788996.1"/>
</dbReference>
<keyword evidence="1" id="KW-1185">Reference proteome</keyword>
<reference evidence="2" key="2">
    <citation type="submission" date="2025-08" db="UniProtKB">
        <authorList>
            <consortium name="RefSeq"/>
        </authorList>
    </citation>
    <scope>IDENTIFICATION</scope>
</reference>
<dbReference type="Proteomes" id="UP001652625">
    <property type="component" value="Chromosome 01"/>
</dbReference>
<dbReference type="GeneID" id="136075547"/>
<organism evidence="1 2">
    <name type="scientific">Hydra vulgaris</name>
    <name type="common">Hydra</name>
    <name type="synonym">Hydra attenuata</name>
    <dbReference type="NCBI Taxonomy" id="6087"/>
    <lineage>
        <taxon>Eukaryota</taxon>
        <taxon>Metazoa</taxon>
        <taxon>Cnidaria</taxon>
        <taxon>Hydrozoa</taxon>
        <taxon>Hydroidolina</taxon>
        <taxon>Anthoathecata</taxon>
        <taxon>Aplanulata</taxon>
        <taxon>Hydridae</taxon>
        <taxon>Hydra</taxon>
    </lineage>
</organism>
<reference evidence="1" key="1">
    <citation type="submission" date="2025-05" db="UniProtKB">
        <authorList>
            <consortium name="RefSeq"/>
        </authorList>
    </citation>
    <scope>NUCLEOTIDE SEQUENCE [LARGE SCALE GENOMIC DNA]</scope>
</reference>
<name>A0ABM4B871_HYDVU</name>
<evidence type="ECO:0000313" key="1">
    <source>
        <dbReference type="Proteomes" id="UP001652625"/>
    </source>
</evidence>
<accession>A0ABM4B871</accession>
<gene>
    <name evidence="2" type="primary">LOC136075547</name>
</gene>
<protein>
    <submittedName>
        <fullName evidence="2">Uncharacterized protein LOC136075547</fullName>
    </submittedName>
</protein>
<proteinExistence type="predicted"/>
<sequence>MYFALRSFLMAHSSELCAGFGNCSYEPCSFLEYFILIDELQCIYDIAAEYFRQTKHEKLGYSSFLYTDYSSTLQTLKKITYSDFDAEVYEVIFYIYFLKNMKIRKSEMINSVTVESKLKVFLTRIQFVYELRKRKVNITFRLQRNIQSDDNYYYEMSLYRYISSILANDRDRVQRSRLKRCEKIDCLVDLILDPGTSYQSRDGCAYGVNVFASCYGNPPLVINFLRGGYLAFIWQCVLKYTFSFCCETNGRSDIIRKDLFMQSEDFFKIQEEMKSADGNKWSTFIDYLKKNSKDFLGFNLKLDENLSTFNEACCALLKIWDKKTYDDNYGITDM</sequence>